<dbReference type="Proteomes" id="UP000015042">
    <property type="component" value="Chromosome"/>
</dbReference>
<organism evidence="1 2">
    <name type="scientific">Salmonella bongori N268-08</name>
    <dbReference type="NCBI Taxonomy" id="1197719"/>
    <lineage>
        <taxon>Bacteria</taxon>
        <taxon>Pseudomonadati</taxon>
        <taxon>Pseudomonadota</taxon>
        <taxon>Gammaproteobacteria</taxon>
        <taxon>Enterobacterales</taxon>
        <taxon>Enterobacteriaceae</taxon>
        <taxon>Salmonella</taxon>
    </lineage>
</organism>
<proteinExistence type="predicted"/>
<evidence type="ECO:0000313" key="1">
    <source>
        <dbReference type="EMBL" id="AGR57451.1"/>
    </source>
</evidence>
<protein>
    <submittedName>
        <fullName evidence="1">Uncharacterized protein</fullName>
    </submittedName>
</protein>
<dbReference type="KEGG" id="sbz:A464_265"/>
<dbReference type="AlphaFoldDB" id="S5MLL8"/>
<accession>S5MLL8</accession>
<dbReference type="HOGENOM" id="CLU_3332625_0_0_6"/>
<evidence type="ECO:0000313" key="2">
    <source>
        <dbReference type="Proteomes" id="UP000015042"/>
    </source>
</evidence>
<name>S5MLL8_SALBN</name>
<dbReference type="EMBL" id="CP006608">
    <property type="protein sequence ID" value="AGR57451.1"/>
    <property type="molecule type" value="Genomic_DNA"/>
</dbReference>
<sequence>MDRKSISVNITAHLKYIKLILINFIFIPSYNGPVTHEI</sequence>
<reference evidence="1 2" key="1">
    <citation type="submission" date="2013-07" db="EMBL/GenBank/DDBJ databases">
        <title>Genome sequence of Salmonella bongori N268-08 - a rare clinical isolate.</title>
        <authorList>
            <person name="Marti R."/>
            <person name="Hagens S."/>
            <person name="Loessner M.J."/>
            <person name="Klumpp J."/>
        </authorList>
    </citation>
    <scope>NUCLEOTIDE SEQUENCE [LARGE SCALE GENOMIC DNA]</scope>
    <source>
        <strain evidence="1 2">N268-08</strain>
    </source>
</reference>
<gene>
    <name evidence="1" type="ORF">A464_265</name>
</gene>
<dbReference type="PATRIC" id="fig|1197719.3.peg.266"/>